<organism evidence="1 2">
    <name type="scientific">Methanobrevibacter millerae</name>
    <dbReference type="NCBI Taxonomy" id="230361"/>
    <lineage>
        <taxon>Archaea</taxon>
        <taxon>Methanobacteriati</taxon>
        <taxon>Methanobacteriota</taxon>
        <taxon>Methanomada group</taxon>
        <taxon>Methanobacteria</taxon>
        <taxon>Methanobacteriales</taxon>
        <taxon>Methanobacteriaceae</taxon>
        <taxon>Methanobrevibacter</taxon>
    </lineage>
</organism>
<proteinExistence type="predicted"/>
<reference evidence="1" key="1">
    <citation type="submission" date="2019-04" db="EMBL/GenBank/DDBJ databases">
        <title>Evolution of Biomass-Degrading Anaerobic Consortia Revealed by Metagenomics.</title>
        <authorList>
            <person name="Peng X."/>
        </authorList>
    </citation>
    <scope>NUCLEOTIDE SEQUENCE</scope>
    <source>
        <strain evidence="1">SIG12</strain>
    </source>
</reference>
<evidence type="ECO:0000313" key="2">
    <source>
        <dbReference type="Proteomes" id="UP000762703"/>
    </source>
</evidence>
<comment type="caution">
    <text evidence="1">The sequence shown here is derived from an EMBL/GenBank/DDBJ whole genome shotgun (WGS) entry which is preliminary data.</text>
</comment>
<protein>
    <recommendedName>
        <fullName evidence="3">Adhesin-like protein</fullName>
    </recommendedName>
</protein>
<dbReference type="Gene3D" id="2.60.40.10">
    <property type="entry name" value="Immunoglobulins"/>
    <property type="match status" value="2"/>
</dbReference>
<name>A0A8T3VK77_9EURY</name>
<gene>
    <name evidence="1" type="ORF">E7Z73_08000</name>
</gene>
<dbReference type="EMBL" id="SUTE01000062">
    <property type="protein sequence ID" value="MBE6505663.1"/>
    <property type="molecule type" value="Genomic_DNA"/>
</dbReference>
<dbReference type="InterPro" id="IPR008964">
    <property type="entry name" value="Invasin/intimin_cell_adhesion"/>
</dbReference>
<dbReference type="AlphaFoldDB" id="A0A8T3VK77"/>
<evidence type="ECO:0000313" key="1">
    <source>
        <dbReference type="EMBL" id="MBE6505663.1"/>
    </source>
</evidence>
<accession>A0A8T3VK77</accession>
<dbReference type="Proteomes" id="UP000762703">
    <property type="component" value="Unassembled WGS sequence"/>
</dbReference>
<sequence>MSKKIILFLIAIIFLTSISFVSAVNETSIDDTPTDQIIANDLIKYYGNDEQLTCEVHDSESNPIENATVTFNVNGMNYSRTTNSSGIVKMNVNLNSGNYTYNAYYLLNNTILSQSTGSIQILPTISGDDIVKICRNDTQYYATFLDSNGNLLTNSNVTFNINGVFYTRKTNENGTAKLNINLNAGNYIITATNTNGESYSNNITVLNSISGNDIVKYYRTKLSIMLHFWI</sequence>
<dbReference type="InterPro" id="IPR013783">
    <property type="entry name" value="Ig-like_fold"/>
</dbReference>
<dbReference type="RefSeq" id="WP_303737312.1">
    <property type="nucleotide sequence ID" value="NZ_SUTE01000062.1"/>
</dbReference>
<evidence type="ECO:0008006" key="3">
    <source>
        <dbReference type="Google" id="ProtNLM"/>
    </source>
</evidence>
<dbReference type="SUPFAM" id="SSF49373">
    <property type="entry name" value="Invasin/intimin cell-adhesion fragments"/>
    <property type="match status" value="2"/>
</dbReference>